<dbReference type="Pfam" id="PF02515">
    <property type="entry name" value="CoA_transf_3"/>
    <property type="match status" value="1"/>
</dbReference>
<gene>
    <name evidence="1" type="ORF">ACFQNJ_08445</name>
</gene>
<proteinExistence type="predicted"/>
<dbReference type="PANTHER" id="PTHR48228">
    <property type="entry name" value="SUCCINYL-COA--D-CITRAMALATE COA-TRANSFERASE"/>
    <property type="match status" value="1"/>
</dbReference>
<comment type="caution">
    <text evidence="1">The sequence shown here is derived from an EMBL/GenBank/DDBJ whole genome shotgun (WGS) entry which is preliminary data.</text>
</comment>
<reference evidence="2" key="1">
    <citation type="journal article" date="2019" name="Int. J. Syst. Evol. Microbiol.">
        <title>The Global Catalogue of Microorganisms (GCM) 10K type strain sequencing project: providing services to taxonomists for standard genome sequencing and annotation.</title>
        <authorList>
            <consortium name="The Broad Institute Genomics Platform"/>
            <consortium name="The Broad Institute Genome Sequencing Center for Infectious Disease"/>
            <person name="Wu L."/>
            <person name="Ma J."/>
        </authorList>
    </citation>
    <scope>NUCLEOTIDE SEQUENCE [LARGE SCALE GENOMIC DNA]</scope>
    <source>
        <strain evidence="2">CCUG 54518</strain>
    </source>
</reference>
<dbReference type="RefSeq" id="WP_382256001.1">
    <property type="nucleotide sequence ID" value="NZ_JBHTBX010000004.1"/>
</dbReference>
<dbReference type="InterPro" id="IPR044855">
    <property type="entry name" value="CoA-Trfase_III_dom3_sf"/>
</dbReference>
<accession>A0ABW2R8Z3</accession>
<dbReference type="Proteomes" id="UP001596495">
    <property type="component" value="Unassembled WGS sequence"/>
</dbReference>
<dbReference type="GO" id="GO:0016740">
    <property type="term" value="F:transferase activity"/>
    <property type="evidence" value="ECO:0007669"/>
    <property type="project" value="UniProtKB-KW"/>
</dbReference>
<evidence type="ECO:0000313" key="2">
    <source>
        <dbReference type="Proteomes" id="UP001596495"/>
    </source>
</evidence>
<dbReference type="InterPro" id="IPR050509">
    <property type="entry name" value="CoA-transferase_III"/>
</dbReference>
<dbReference type="InterPro" id="IPR023606">
    <property type="entry name" value="CoA-Trfase_III_dom_1_sf"/>
</dbReference>
<sequence length="309" mass="32217">MTTSSPSPTSAASPRAIKPLRGVRVLSLALNLPGPAALMRLKAMGATCLKAEPPAPKSLPPGTSGDPMGQYNLKAYATLHDGIKVVTIDLKSEKGQARLHKELARTDVLLTSFRPSALQKLGLSWKALHKAYPALSLVAIVGAPGVRAEEPGHDLTYLADAGLVTGLDLPATLFADMGGSLMASEAALKAVLMQRSTGKGSFQEVALSDAAAWLALPRSWGLTQPKGAVGGAHAGYRIYRCKDGRVAIAALEPHFAAALCEVAGVSMKGVATMFQPATHEAIAAFLAGQTRQQLDRIATAHDIPLHTLA</sequence>
<dbReference type="PANTHER" id="PTHR48228:SF5">
    <property type="entry name" value="ALPHA-METHYLACYL-COA RACEMASE"/>
    <property type="match status" value="1"/>
</dbReference>
<dbReference type="InterPro" id="IPR003673">
    <property type="entry name" value="CoA-Trfase_fam_III"/>
</dbReference>
<organism evidence="1 2">
    <name type="scientific">Hydrogenophaga bisanensis</name>
    <dbReference type="NCBI Taxonomy" id="439611"/>
    <lineage>
        <taxon>Bacteria</taxon>
        <taxon>Pseudomonadati</taxon>
        <taxon>Pseudomonadota</taxon>
        <taxon>Betaproteobacteria</taxon>
        <taxon>Burkholderiales</taxon>
        <taxon>Comamonadaceae</taxon>
        <taxon>Hydrogenophaga</taxon>
    </lineage>
</organism>
<keyword evidence="1" id="KW-0808">Transferase</keyword>
<evidence type="ECO:0000313" key="1">
    <source>
        <dbReference type="EMBL" id="MFC7434539.1"/>
    </source>
</evidence>
<dbReference type="SUPFAM" id="SSF89796">
    <property type="entry name" value="CoA-transferase family III (CaiB/BaiF)"/>
    <property type="match status" value="1"/>
</dbReference>
<name>A0ABW2R8Z3_9BURK</name>
<dbReference type="Gene3D" id="3.40.50.10540">
    <property type="entry name" value="Crotonobetainyl-coa:carnitine coa-transferase, domain 1"/>
    <property type="match status" value="1"/>
</dbReference>
<protein>
    <submittedName>
        <fullName evidence="1">CoA transferase</fullName>
    </submittedName>
</protein>
<dbReference type="EMBL" id="JBHTBX010000004">
    <property type="protein sequence ID" value="MFC7434539.1"/>
    <property type="molecule type" value="Genomic_DNA"/>
</dbReference>
<keyword evidence="2" id="KW-1185">Reference proteome</keyword>
<dbReference type="Gene3D" id="3.30.1540.10">
    <property type="entry name" value="formyl-coa transferase, domain 3"/>
    <property type="match status" value="1"/>
</dbReference>